<name>A0A8X6MJL9_NEPPI</name>
<protein>
    <submittedName>
        <fullName evidence="1">Uncharacterized protein</fullName>
    </submittedName>
</protein>
<feature type="non-terminal residue" evidence="1">
    <location>
        <position position="1"/>
    </location>
</feature>
<dbReference type="EMBL" id="BMAW01063973">
    <property type="protein sequence ID" value="GFT42726.1"/>
    <property type="molecule type" value="Genomic_DNA"/>
</dbReference>
<dbReference type="Proteomes" id="UP000887013">
    <property type="component" value="Unassembled WGS sequence"/>
</dbReference>
<proteinExistence type="predicted"/>
<gene>
    <name evidence="1" type="ORF">NPIL_328921</name>
    <name evidence="2" type="ORF">NPIL_387231</name>
</gene>
<reference evidence="1" key="1">
    <citation type="submission" date="2020-08" db="EMBL/GenBank/DDBJ databases">
        <title>Multicomponent nature underlies the extraordinary mechanical properties of spider dragline silk.</title>
        <authorList>
            <person name="Kono N."/>
            <person name="Nakamura H."/>
            <person name="Mori M."/>
            <person name="Yoshida Y."/>
            <person name="Ohtoshi R."/>
            <person name="Malay A.D."/>
            <person name="Moran D.A.P."/>
            <person name="Tomita M."/>
            <person name="Numata K."/>
            <person name="Arakawa K."/>
        </authorList>
    </citation>
    <scope>NUCLEOTIDE SEQUENCE</scope>
</reference>
<evidence type="ECO:0000313" key="1">
    <source>
        <dbReference type="EMBL" id="GFS59079.1"/>
    </source>
</evidence>
<accession>A0A8X6MJL9</accession>
<dbReference type="EMBL" id="BMAW01093174">
    <property type="protein sequence ID" value="GFS59079.1"/>
    <property type="molecule type" value="Genomic_DNA"/>
</dbReference>
<evidence type="ECO:0000313" key="2">
    <source>
        <dbReference type="EMBL" id="GFT42726.1"/>
    </source>
</evidence>
<dbReference type="AlphaFoldDB" id="A0A8X6MJL9"/>
<keyword evidence="3" id="KW-1185">Reference proteome</keyword>
<sequence length="172" mass="19830">LSNEQLISTRKNAECSELSERKKPNSSAYYSYEDISSFENLCIGEWSSEIAEYKTLLSKKKNVKLQNGKEVGEPSCSISFENNLSDSICVLKVNLEPQSLMPADLKFDEETQPHRYCSDMGNRIMFRNVPPHTTGMSRQRSLRLRTLFRVMKNNVAKFFDGKMKYTLLHVDQ</sequence>
<evidence type="ECO:0000313" key="3">
    <source>
        <dbReference type="Proteomes" id="UP000887013"/>
    </source>
</evidence>
<organism evidence="1 3">
    <name type="scientific">Nephila pilipes</name>
    <name type="common">Giant wood spider</name>
    <name type="synonym">Nephila maculata</name>
    <dbReference type="NCBI Taxonomy" id="299642"/>
    <lineage>
        <taxon>Eukaryota</taxon>
        <taxon>Metazoa</taxon>
        <taxon>Ecdysozoa</taxon>
        <taxon>Arthropoda</taxon>
        <taxon>Chelicerata</taxon>
        <taxon>Arachnida</taxon>
        <taxon>Araneae</taxon>
        <taxon>Araneomorphae</taxon>
        <taxon>Entelegynae</taxon>
        <taxon>Araneoidea</taxon>
        <taxon>Nephilidae</taxon>
        <taxon>Nephila</taxon>
    </lineage>
</organism>
<comment type="caution">
    <text evidence="1">The sequence shown here is derived from an EMBL/GenBank/DDBJ whole genome shotgun (WGS) entry which is preliminary data.</text>
</comment>